<dbReference type="PIRSF" id="PIRSF029347">
    <property type="entry name" value="RecF"/>
    <property type="match status" value="1"/>
</dbReference>
<name>A0A4Y3KGX3_9CELL</name>
<dbReference type="GO" id="GO:0009432">
    <property type="term" value="P:SOS response"/>
    <property type="evidence" value="ECO:0007669"/>
    <property type="project" value="UniProtKB-KW"/>
</dbReference>
<dbReference type="Proteomes" id="UP000320461">
    <property type="component" value="Unassembled WGS sequence"/>
</dbReference>
<dbReference type="EMBL" id="BJLQ01000003">
    <property type="protein sequence ID" value="GEA83257.1"/>
    <property type="molecule type" value="Genomic_DNA"/>
</dbReference>
<feature type="domain" description="ATPase AAA-type core" evidence="2">
    <location>
        <begin position="217"/>
        <end position="345"/>
    </location>
</feature>
<accession>A0A4Y3KGX3</accession>
<dbReference type="AlphaFoldDB" id="A0A4Y3KGX3"/>
<evidence type="ECO:0000256" key="1">
    <source>
        <dbReference type="ARBA" id="ARBA00023236"/>
    </source>
</evidence>
<dbReference type="InterPro" id="IPR027417">
    <property type="entry name" value="P-loop_NTPase"/>
</dbReference>
<dbReference type="GO" id="GO:0000731">
    <property type="term" value="P:DNA synthesis involved in DNA repair"/>
    <property type="evidence" value="ECO:0007669"/>
    <property type="project" value="TreeGrafter"/>
</dbReference>
<sequence>MIETMAVEGYRSLRELVLPLGRLTVVTGANGTGKSGVYRALRLLAECALGGAVGAVAREGGLRSTLWAGPEHGTRRRGGTAQGTVRARPVALRLGFASPQELGYAVDLGLPQDGGSPFMLDPEIKVETIWSGPLLRPATTLAERRGPAVRVRDDEGTWQPVGGRLRPYDSMLSEVVDPTGAPEVVAVRERLRGWRFYDHLRTDADAPARQVRVGTRTTALAHDGRDLAAALETARELGRGDEIDEYVERAFPGARAVVRAIDGRFALELHRESLLRPLEAGELSDGTLRYLLWVAALLTPRPPELMVLNEPETSLHPEVLPALAQLVRRASRDSQVVVVTHSDELAAALRADARDGLSARDVHDVALLLENGETVVAGCEGPLDQPAWQWPSR</sequence>
<dbReference type="FunFam" id="3.40.50.300:FF:002708">
    <property type="entry name" value="FeS assembly ATPase SufC"/>
    <property type="match status" value="1"/>
</dbReference>
<organism evidence="3 4">
    <name type="scientific">Cellulomonas gelida</name>
    <dbReference type="NCBI Taxonomy" id="1712"/>
    <lineage>
        <taxon>Bacteria</taxon>
        <taxon>Bacillati</taxon>
        <taxon>Actinomycetota</taxon>
        <taxon>Actinomycetes</taxon>
        <taxon>Micrococcales</taxon>
        <taxon>Cellulomonadaceae</taxon>
        <taxon>Cellulomonas</taxon>
    </lineage>
</organism>
<evidence type="ECO:0000313" key="3">
    <source>
        <dbReference type="EMBL" id="GEA83257.1"/>
    </source>
</evidence>
<dbReference type="GO" id="GO:0016887">
    <property type="term" value="F:ATP hydrolysis activity"/>
    <property type="evidence" value="ECO:0007669"/>
    <property type="project" value="InterPro"/>
</dbReference>
<keyword evidence="1" id="KW-0227">DNA damage</keyword>
<reference evidence="3 4" key="1">
    <citation type="submission" date="2019-06" db="EMBL/GenBank/DDBJ databases">
        <title>Whole genome shotgun sequence of Cellulomonas gelida NBRC 3748.</title>
        <authorList>
            <person name="Hosoyama A."/>
            <person name="Uohara A."/>
            <person name="Ohji S."/>
            <person name="Ichikawa N."/>
        </authorList>
    </citation>
    <scope>NUCLEOTIDE SEQUENCE [LARGE SCALE GENOMIC DNA]</scope>
    <source>
        <strain evidence="3 4">NBRC 3748</strain>
    </source>
</reference>
<dbReference type="OrthoDB" id="104167at2"/>
<comment type="caution">
    <text evidence="3">The sequence shown here is derived from an EMBL/GenBank/DDBJ whole genome shotgun (WGS) entry which is preliminary data.</text>
</comment>
<keyword evidence="1" id="KW-0742">SOS response</keyword>
<dbReference type="Pfam" id="PF13304">
    <property type="entry name" value="AAA_21"/>
    <property type="match status" value="1"/>
</dbReference>
<gene>
    <name evidence="3" type="ORF">CGE01nite_05080</name>
</gene>
<dbReference type="Gene3D" id="3.40.50.300">
    <property type="entry name" value="P-loop containing nucleotide triphosphate hydrolases"/>
    <property type="match status" value="2"/>
</dbReference>
<dbReference type="InterPro" id="IPR014555">
    <property type="entry name" value="RecF-like"/>
</dbReference>
<dbReference type="GO" id="GO:0005524">
    <property type="term" value="F:ATP binding"/>
    <property type="evidence" value="ECO:0007669"/>
    <property type="project" value="InterPro"/>
</dbReference>
<keyword evidence="4" id="KW-1185">Reference proteome</keyword>
<dbReference type="RefSeq" id="WP_141368767.1">
    <property type="nucleotide sequence ID" value="NZ_BJLQ01000003.1"/>
</dbReference>
<protein>
    <submittedName>
        <fullName evidence="3">ATPase</fullName>
    </submittedName>
</protein>
<dbReference type="SUPFAM" id="SSF52540">
    <property type="entry name" value="P-loop containing nucleoside triphosphate hydrolases"/>
    <property type="match status" value="1"/>
</dbReference>
<evidence type="ECO:0000259" key="2">
    <source>
        <dbReference type="Pfam" id="PF13304"/>
    </source>
</evidence>
<dbReference type="PANTHER" id="PTHR32182">
    <property type="entry name" value="DNA REPLICATION AND REPAIR PROTEIN RECF"/>
    <property type="match status" value="1"/>
</dbReference>
<dbReference type="InterPro" id="IPR003959">
    <property type="entry name" value="ATPase_AAA_core"/>
</dbReference>
<evidence type="ECO:0000313" key="4">
    <source>
        <dbReference type="Proteomes" id="UP000320461"/>
    </source>
</evidence>
<dbReference type="GO" id="GO:0006302">
    <property type="term" value="P:double-strand break repair"/>
    <property type="evidence" value="ECO:0007669"/>
    <property type="project" value="TreeGrafter"/>
</dbReference>
<proteinExistence type="predicted"/>
<dbReference type="PANTHER" id="PTHR32182:SF25">
    <property type="entry name" value="SLR1056 PROTEIN"/>
    <property type="match status" value="1"/>
</dbReference>